<dbReference type="NCBIfam" id="TIGR02001">
    <property type="entry name" value="gcw_chp"/>
    <property type="match status" value="1"/>
</dbReference>
<feature type="signal peptide" evidence="1">
    <location>
        <begin position="1"/>
        <end position="23"/>
    </location>
</feature>
<feature type="chain" id="PRO_5046527532" evidence="1">
    <location>
        <begin position="24"/>
        <end position="231"/>
    </location>
</feature>
<keyword evidence="1" id="KW-0732">Signal</keyword>
<dbReference type="Pfam" id="PF09694">
    <property type="entry name" value="Gcw_chp"/>
    <property type="match status" value="1"/>
</dbReference>
<proteinExistence type="predicted"/>
<dbReference type="InterPro" id="IPR010239">
    <property type="entry name" value="CHP02001"/>
</dbReference>
<gene>
    <name evidence="2" type="ORF">RGE70_15840</name>
</gene>
<protein>
    <submittedName>
        <fullName evidence="2">TorF family putative porin</fullName>
    </submittedName>
</protein>
<organism evidence="2 3">
    <name type="scientific">Shewanella youngdeokensis</name>
    <dbReference type="NCBI Taxonomy" id="2999068"/>
    <lineage>
        <taxon>Bacteria</taxon>
        <taxon>Pseudomonadati</taxon>
        <taxon>Pseudomonadota</taxon>
        <taxon>Gammaproteobacteria</taxon>
        <taxon>Alteromonadales</taxon>
        <taxon>Shewanellaceae</taxon>
        <taxon>Shewanella</taxon>
    </lineage>
</organism>
<evidence type="ECO:0000313" key="3">
    <source>
        <dbReference type="Proteomes" id="UP001529491"/>
    </source>
</evidence>
<keyword evidence="3" id="KW-1185">Reference proteome</keyword>
<dbReference type="RefSeq" id="WP_310472403.1">
    <property type="nucleotide sequence ID" value="NZ_CP136522.1"/>
</dbReference>
<evidence type="ECO:0000313" key="2">
    <source>
        <dbReference type="EMBL" id="WOT04767.1"/>
    </source>
</evidence>
<dbReference type="EMBL" id="CP136522">
    <property type="protein sequence ID" value="WOT04767.1"/>
    <property type="molecule type" value="Genomic_DNA"/>
</dbReference>
<dbReference type="Proteomes" id="UP001529491">
    <property type="component" value="Chromosome"/>
</dbReference>
<reference evidence="2 3" key="1">
    <citation type="submission" date="2023-10" db="EMBL/GenBank/DDBJ databases">
        <title>Complete genome sequence of Shewanella sp. DAU334.</title>
        <authorList>
            <person name="Lee Y.-S."/>
            <person name="Jeong H.-R."/>
            <person name="Hwang E.-J."/>
            <person name="Choi Y.-L."/>
            <person name="Kim G.-D."/>
        </authorList>
    </citation>
    <scope>NUCLEOTIDE SEQUENCE [LARGE SCALE GENOMIC DNA]</scope>
    <source>
        <strain evidence="2 3">DAU334</strain>
    </source>
</reference>
<accession>A0ABZ0JY35</accession>
<sequence length="231" mass="24694">MNKLLINTAALTATALISLSANAAVEANIGATSNYLWRGVTQTNDAAAVQGGIDYSHDAGFYAGTWASNVDFGNETSYEIDFYAGYGGSIGDDFGYDINYLYYAYPDAADDVDFGEITAALSWKWFDVSYSHVVNAGDDVTGDATLDEKDMGYLQASVTYPISDSLSVAAHYGVSSGDVVTAWYGTDDYADYSVSLSKDTDFGTVSFTVSDTDLEDDDAKVLVGYSYSFGL</sequence>
<name>A0ABZ0JY35_9GAMM</name>
<evidence type="ECO:0000256" key="1">
    <source>
        <dbReference type="SAM" id="SignalP"/>
    </source>
</evidence>